<dbReference type="GO" id="GO:0005886">
    <property type="term" value="C:plasma membrane"/>
    <property type="evidence" value="ECO:0007669"/>
    <property type="project" value="UniProtKB-SubCell"/>
</dbReference>
<feature type="region of interest" description="Disordered" evidence="1">
    <location>
        <begin position="673"/>
        <end position="693"/>
    </location>
</feature>
<keyword evidence="2" id="KW-1133">Transmembrane helix</keyword>
<feature type="transmembrane region" description="Helical" evidence="2">
    <location>
        <begin position="805"/>
        <end position="827"/>
    </location>
</feature>
<accession>A0A4Q7N1Y6</accession>
<sequence>MKIILRIAQAELRYLFQSPIAWVIMICYLVLGSMKFLAPLVGFSREQAVEMLNNPNWAGFRRSLTVGVFGNALEVMSAHLYLFIPLLTMGVIGREISSGSIALLRSSPIRTREVVMGKFLGLSWFNMILTAALAILLITGYFCIEHAEFKLILSILLGFFLLTSAYIAIGLFVSCLTEYQILAGIGTFMLFIILEKAGSTFQQYDFIRDITWFLSIDGRINFLKAGLITTRDISYFLLIIILFLGLSMIKLQSLAASVKKNTVMLRYLVLTSVILLLGYFSSRPGAVGYLDVTRDQRNTIDSTTQAAIKELDGSAIKVTLFTNVLQPTVEFAMPSKRNEYIWKFWEKYLRFYPNINFHYRFYYNNTAQDSALLSMFYGNRTRLQLSKAMAKMHKLNYDKVETPRQIDSSVNLADESYRVVMQLEYKGKKVFLRTYPSSDPWPFEYNVSGAIKELVSARSPLVSFSSGHYERSPFLFTSREHGGNTTERSERHSLINLGVHTNTISLANNINTDSTNVLVIADPRTSLSGQEKENIMNYLENGGNAIIYGEPSKQPFINEIINPLGVHMEEGVMVLPRQHVETEVFTAGMTKAGNRMAKEPVMQLHQQLGKRTAMANFGGTGILSFMEKNGFTVEPIISIPGNKFRGEQVKQARTDTTTTSLVVDVEEFKKDSYGDEKSTPWKPGAKKKRELKKAGKPKAVGYDDIWMERGVFVRDSAAPIYSPEEGDYKKEEYILAVKLHRKINNKEQRIVIAADADFMSVGAGNGGSIALGLYSWLLNNEYPVYTKYKLPKDTRLTIGKKGGNVLYNVFVYVLPSILLLVGTIILIRRFRK</sequence>
<feature type="transmembrane region" description="Helical" evidence="2">
    <location>
        <begin position="20"/>
        <end position="43"/>
    </location>
</feature>
<dbReference type="OrthoDB" id="609779at2"/>
<dbReference type="RefSeq" id="WP_130539130.1">
    <property type="nucleotide sequence ID" value="NZ_CP042431.1"/>
</dbReference>
<feature type="transmembrane region" description="Helical" evidence="2">
    <location>
        <begin position="179"/>
        <end position="198"/>
    </location>
</feature>
<proteinExistence type="predicted"/>
<evidence type="ECO:0000256" key="2">
    <source>
        <dbReference type="SAM" id="Phobius"/>
    </source>
</evidence>
<keyword evidence="4" id="KW-1185">Reference proteome</keyword>
<feature type="transmembrane region" description="Helical" evidence="2">
    <location>
        <begin position="64"/>
        <end position="84"/>
    </location>
</feature>
<gene>
    <name evidence="3" type="ORF">EV199_0529</name>
</gene>
<feature type="compositionally biased region" description="Basic residues" evidence="1">
    <location>
        <begin position="684"/>
        <end position="693"/>
    </location>
</feature>
<comment type="caution">
    <text evidence="3">The sequence shown here is derived from an EMBL/GenBank/DDBJ whole genome shotgun (WGS) entry which is preliminary data.</text>
</comment>
<evidence type="ECO:0000256" key="1">
    <source>
        <dbReference type="SAM" id="MobiDB-lite"/>
    </source>
</evidence>
<feature type="transmembrane region" description="Helical" evidence="2">
    <location>
        <begin position="124"/>
        <end position="144"/>
    </location>
</feature>
<dbReference type="EMBL" id="SGXA01000001">
    <property type="protein sequence ID" value="RZS74679.1"/>
    <property type="molecule type" value="Genomic_DNA"/>
</dbReference>
<protein>
    <submittedName>
        <fullName evidence="3">ABC-2 type transport system permease protein</fullName>
    </submittedName>
</protein>
<feature type="transmembrane region" description="Helical" evidence="2">
    <location>
        <begin position="233"/>
        <end position="251"/>
    </location>
</feature>
<keyword evidence="2" id="KW-0812">Transmembrane</keyword>
<organism evidence="3 4">
    <name type="scientific">Pseudobacter ginsenosidimutans</name>
    <dbReference type="NCBI Taxonomy" id="661488"/>
    <lineage>
        <taxon>Bacteria</taxon>
        <taxon>Pseudomonadati</taxon>
        <taxon>Bacteroidota</taxon>
        <taxon>Chitinophagia</taxon>
        <taxon>Chitinophagales</taxon>
        <taxon>Chitinophagaceae</taxon>
        <taxon>Pseudobacter</taxon>
    </lineage>
</organism>
<dbReference type="Pfam" id="PF12679">
    <property type="entry name" value="ABC2_membrane_2"/>
    <property type="match status" value="1"/>
</dbReference>
<reference evidence="3 4" key="1">
    <citation type="submission" date="2019-02" db="EMBL/GenBank/DDBJ databases">
        <title>Genomic Encyclopedia of Type Strains, Phase IV (KMG-IV): sequencing the most valuable type-strain genomes for metagenomic binning, comparative biology and taxonomic classification.</title>
        <authorList>
            <person name="Goeker M."/>
        </authorList>
    </citation>
    <scope>NUCLEOTIDE SEQUENCE [LARGE SCALE GENOMIC DNA]</scope>
    <source>
        <strain evidence="3 4">DSM 18116</strain>
    </source>
</reference>
<keyword evidence="2" id="KW-0472">Membrane</keyword>
<dbReference type="GO" id="GO:0140359">
    <property type="term" value="F:ABC-type transporter activity"/>
    <property type="evidence" value="ECO:0007669"/>
    <property type="project" value="InterPro"/>
</dbReference>
<evidence type="ECO:0000313" key="3">
    <source>
        <dbReference type="EMBL" id="RZS74679.1"/>
    </source>
</evidence>
<evidence type="ECO:0000313" key="4">
    <source>
        <dbReference type="Proteomes" id="UP000293874"/>
    </source>
</evidence>
<dbReference type="Proteomes" id="UP000293874">
    <property type="component" value="Unassembled WGS sequence"/>
</dbReference>
<feature type="transmembrane region" description="Helical" evidence="2">
    <location>
        <begin position="263"/>
        <end position="280"/>
    </location>
</feature>
<name>A0A4Q7N1Y6_9BACT</name>
<dbReference type="AlphaFoldDB" id="A0A4Q7N1Y6"/>
<feature type="transmembrane region" description="Helical" evidence="2">
    <location>
        <begin position="151"/>
        <end position="173"/>
    </location>
</feature>